<organism evidence="1 2">
    <name type="scientific">Polaromonas jejuensis</name>
    <dbReference type="NCBI Taxonomy" id="457502"/>
    <lineage>
        <taxon>Bacteria</taxon>
        <taxon>Pseudomonadati</taxon>
        <taxon>Pseudomonadota</taxon>
        <taxon>Betaproteobacteria</taxon>
        <taxon>Burkholderiales</taxon>
        <taxon>Comamonadaceae</taxon>
        <taxon>Polaromonas</taxon>
    </lineage>
</organism>
<reference evidence="2" key="1">
    <citation type="journal article" date="2019" name="Int. J. Syst. Evol. Microbiol.">
        <title>The Global Catalogue of Microorganisms (GCM) 10K type strain sequencing project: providing services to taxonomists for standard genome sequencing and annotation.</title>
        <authorList>
            <consortium name="The Broad Institute Genomics Platform"/>
            <consortium name="The Broad Institute Genome Sequencing Center for Infectious Disease"/>
            <person name="Wu L."/>
            <person name="Ma J."/>
        </authorList>
    </citation>
    <scope>NUCLEOTIDE SEQUENCE [LARGE SCALE GENOMIC DNA]</scope>
    <source>
        <strain evidence="2">CGMCC 4.7277</strain>
    </source>
</reference>
<name>A0ABW0QF73_9BURK</name>
<sequence length="294" mass="31252">MLVLLSADVMGLAFLGQEVFVDLPIVADCALRVSLHAEMQGYSLLPPRMHAQGTGGFMKYPFARASAGVLLCAFALFTASVQAQQSKNLAPGFSQRTAASKLVVVPADLELFSIGAGGVPEPRADWTLAAQKNVKSGLASRKLQLGADVLGLEEKDMDELADINSLHGAVAQSVFLHHMIGGALKLPTKNDALNWSMGDAVKPLKDKTGADYALFIWIRDSYASSERKAAMIALAVLGVGIAGGSQVGYASLVDLNDGRIVWFNDLRRASGDLREAEPAKETIEALLQGFPVSR</sequence>
<protein>
    <submittedName>
        <fullName evidence="1">Uncharacterized protein</fullName>
    </submittedName>
</protein>
<evidence type="ECO:0000313" key="1">
    <source>
        <dbReference type="EMBL" id="MFC5522302.1"/>
    </source>
</evidence>
<dbReference type="RefSeq" id="WP_157090256.1">
    <property type="nucleotide sequence ID" value="NZ_JBHSMX010000024.1"/>
</dbReference>
<keyword evidence="2" id="KW-1185">Reference proteome</keyword>
<evidence type="ECO:0000313" key="2">
    <source>
        <dbReference type="Proteomes" id="UP001596084"/>
    </source>
</evidence>
<accession>A0ABW0QF73</accession>
<dbReference type="Proteomes" id="UP001596084">
    <property type="component" value="Unassembled WGS sequence"/>
</dbReference>
<dbReference type="EMBL" id="JBHSMX010000024">
    <property type="protein sequence ID" value="MFC5522302.1"/>
    <property type="molecule type" value="Genomic_DNA"/>
</dbReference>
<comment type="caution">
    <text evidence="1">The sequence shown here is derived from an EMBL/GenBank/DDBJ whole genome shotgun (WGS) entry which is preliminary data.</text>
</comment>
<gene>
    <name evidence="1" type="ORF">ACFPP7_15485</name>
</gene>
<proteinExistence type="predicted"/>